<dbReference type="PANTHER" id="PTHR17616">
    <property type="entry name" value="YES-ASSOCIATED PROTEIN YAP1 FAMILY MEMBER"/>
    <property type="match status" value="1"/>
</dbReference>
<dbReference type="Gene3D" id="2.20.70.10">
    <property type="match status" value="3"/>
</dbReference>
<proteinExistence type="predicted"/>
<dbReference type="GO" id="GO:0035329">
    <property type="term" value="P:hippo signaling"/>
    <property type="evidence" value="ECO:0007669"/>
    <property type="project" value="TreeGrafter"/>
</dbReference>
<comment type="subcellular location">
    <subcellularLocation>
        <location evidence="2">Cytoplasm</location>
    </subcellularLocation>
    <subcellularLocation>
        <location evidence="1">Nucleus</location>
    </subcellularLocation>
</comment>
<name>A0A8H6YM99_9AGAR</name>
<evidence type="ECO:0000313" key="9">
    <source>
        <dbReference type="EMBL" id="KAF7361252.1"/>
    </source>
</evidence>
<dbReference type="InterPro" id="IPR013083">
    <property type="entry name" value="Znf_RING/FYVE/PHD"/>
</dbReference>
<dbReference type="Pfam" id="PF13920">
    <property type="entry name" value="zf-C3HC4_3"/>
    <property type="match status" value="1"/>
</dbReference>
<evidence type="ECO:0000256" key="2">
    <source>
        <dbReference type="ARBA" id="ARBA00004496"/>
    </source>
</evidence>
<keyword evidence="4" id="KW-0539">Nucleus</keyword>
<dbReference type="PROSITE" id="PS50020">
    <property type="entry name" value="WW_DOMAIN_2"/>
    <property type="match status" value="3"/>
</dbReference>
<sequence length="245" mass="27518">MLRNNPIHVDEAQYGPLPPGWSRRIDPTGRLYFVNHNTRTTSWTRPTSAAPGVDLPDGWKARYTPSGSRYYVDHNSRRTTWNAPCTSPANAGRRASQDTPQPQTVPSSGPLPAGWEMRYTPTSRVYFVDHNTKMTTWDDPRDRDGVSSASMDVEPPSSRRSSSPRRPPSPRRLPAAAGQEPHQPPSHSERTGLCVVCQDEEAIMAGVDCGHLAMCRKCSEPIMRGSRECPLCRRWIPRLIRIFKT</sequence>
<evidence type="ECO:0000313" key="10">
    <source>
        <dbReference type="Proteomes" id="UP000623467"/>
    </source>
</evidence>
<dbReference type="InterPro" id="IPR036020">
    <property type="entry name" value="WW_dom_sf"/>
</dbReference>
<dbReference type="SMART" id="SM00184">
    <property type="entry name" value="RING"/>
    <property type="match status" value="1"/>
</dbReference>
<evidence type="ECO:0000256" key="5">
    <source>
        <dbReference type="PROSITE-ProRule" id="PRU00175"/>
    </source>
</evidence>
<feature type="compositionally biased region" description="Basic and acidic residues" evidence="6">
    <location>
        <begin position="134"/>
        <end position="145"/>
    </location>
</feature>
<evidence type="ECO:0000256" key="6">
    <source>
        <dbReference type="SAM" id="MobiDB-lite"/>
    </source>
</evidence>
<protein>
    <submittedName>
        <fullName evidence="9">E3 ubiquitin-protein ligase</fullName>
    </submittedName>
</protein>
<dbReference type="PROSITE" id="PS01159">
    <property type="entry name" value="WW_DOMAIN_1"/>
    <property type="match status" value="2"/>
</dbReference>
<dbReference type="InterPro" id="IPR001841">
    <property type="entry name" value="Znf_RING"/>
</dbReference>
<feature type="domain" description="WW" evidence="7">
    <location>
        <begin position="109"/>
        <end position="142"/>
    </location>
</feature>
<dbReference type="PANTHER" id="PTHR17616:SF8">
    <property type="entry name" value="TRANSCRIPTIONAL COACTIVATOR YORKIE"/>
    <property type="match status" value="1"/>
</dbReference>
<dbReference type="Pfam" id="PF00397">
    <property type="entry name" value="WW"/>
    <property type="match status" value="3"/>
</dbReference>
<dbReference type="SUPFAM" id="SSF51045">
    <property type="entry name" value="WW domain"/>
    <property type="match status" value="3"/>
</dbReference>
<feature type="domain" description="WW" evidence="7">
    <location>
        <begin position="15"/>
        <end position="48"/>
    </location>
</feature>
<dbReference type="GO" id="GO:0045944">
    <property type="term" value="P:positive regulation of transcription by RNA polymerase II"/>
    <property type="evidence" value="ECO:0007669"/>
    <property type="project" value="TreeGrafter"/>
</dbReference>
<dbReference type="OrthoDB" id="3045089at2759"/>
<dbReference type="FunFam" id="2.20.70.10:FF:000017">
    <property type="entry name" value="E3 ubiquitin-protein ligase"/>
    <property type="match status" value="1"/>
</dbReference>
<keyword evidence="10" id="KW-1185">Reference proteome</keyword>
<dbReference type="AlphaFoldDB" id="A0A8H6YM99"/>
<dbReference type="InterPro" id="IPR051583">
    <property type="entry name" value="YAP1"/>
</dbReference>
<dbReference type="InterPro" id="IPR001202">
    <property type="entry name" value="WW_dom"/>
</dbReference>
<keyword evidence="5" id="KW-0863">Zinc-finger</keyword>
<comment type="caution">
    <text evidence="9">The sequence shown here is derived from an EMBL/GenBank/DDBJ whole genome shotgun (WGS) entry which is preliminary data.</text>
</comment>
<feature type="domain" description="WW" evidence="7">
    <location>
        <begin position="53"/>
        <end position="86"/>
    </location>
</feature>
<dbReference type="EMBL" id="JACAZH010000008">
    <property type="protein sequence ID" value="KAF7361252.1"/>
    <property type="molecule type" value="Genomic_DNA"/>
</dbReference>
<dbReference type="Proteomes" id="UP000623467">
    <property type="component" value="Unassembled WGS sequence"/>
</dbReference>
<keyword evidence="5" id="KW-0862">Zinc</keyword>
<evidence type="ECO:0000259" key="7">
    <source>
        <dbReference type="PROSITE" id="PS50020"/>
    </source>
</evidence>
<dbReference type="GO" id="GO:0003713">
    <property type="term" value="F:transcription coactivator activity"/>
    <property type="evidence" value="ECO:0007669"/>
    <property type="project" value="TreeGrafter"/>
</dbReference>
<dbReference type="SMART" id="SM00456">
    <property type="entry name" value="WW"/>
    <property type="match status" value="3"/>
</dbReference>
<dbReference type="Gene3D" id="3.30.40.10">
    <property type="entry name" value="Zinc/RING finger domain, C3HC4 (zinc finger)"/>
    <property type="match status" value="1"/>
</dbReference>
<organism evidence="9 10">
    <name type="scientific">Mycena sanguinolenta</name>
    <dbReference type="NCBI Taxonomy" id="230812"/>
    <lineage>
        <taxon>Eukaryota</taxon>
        <taxon>Fungi</taxon>
        <taxon>Dikarya</taxon>
        <taxon>Basidiomycota</taxon>
        <taxon>Agaricomycotina</taxon>
        <taxon>Agaricomycetes</taxon>
        <taxon>Agaricomycetidae</taxon>
        <taxon>Agaricales</taxon>
        <taxon>Marasmiineae</taxon>
        <taxon>Mycenaceae</taxon>
        <taxon>Mycena</taxon>
    </lineage>
</organism>
<dbReference type="GO" id="GO:0005634">
    <property type="term" value="C:nucleus"/>
    <property type="evidence" value="ECO:0007669"/>
    <property type="project" value="UniProtKB-SubCell"/>
</dbReference>
<evidence type="ECO:0000256" key="1">
    <source>
        <dbReference type="ARBA" id="ARBA00004123"/>
    </source>
</evidence>
<evidence type="ECO:0000256" key="3">
    <source>
        <dbReference type="ARBA" id="ARBA00022490"/>
    </source>
</evidence>
<reference evidence="9" key="1">
    <citation type="submission" date="2020-05" db="EMBL/GenBank/DDBJ databases">
        <title>Mycena genomes resolve the evolution of fungal bioluminescence.</title>
        <authorList>
            <person name="Tsai I.J."/>
        </authorList>
    </citation>
    <scope>NUCLEOTIDE SEQUENCE</scope>
    <source>
        <strain evidence="9">160909Yilan</strain>
    </source>
</reference>
<keyword evidence="3" id="KW-0963">Cytoplasm</keyword>
<dbReference type="GO" id="GO:0005737">
    <property type="term" value="C:cytoplasm"/>
    <property type="evidence" value="ECO:0007669"/>
    <property type="project" value="UniProtKB-SubCell"/>
</dbReference>
<feature type="region of interest" description="Disordered" evidence="6">
    <location>
        <begin position="134"/>
        <end position="190"/>
    </location>
</feature>
<dbReference type="CDD" id="cd00201">
    <property type="entry name" value="WW"/>
    <property type="match status" value="3"/>
</dbReference>
<dbReference type="PROSITE" id="PS50089">
    <property type="entry name" value="ZF_RING_2"/>
    <property type="match status" value="1"/>
</dbReference>
<feature type="compositionally biased region" description="Polar residues" evidence="6">
    <location>
        <begin position="97"/>
        <end position="107"/>
    </location>
</feature>
<feature type="compositionally biased region" description="Polar residues" evidence="6">
    <location>
        <begin position="78"/>
        <end position="89"/>
    </location>
</feature>
<keyword evidence="5" id="KW-0479">Metal-binding</keyword>
<dbReference type="SUPFAM" id="SSF57850">
    <property type="entry name" value="RING/U-box"/>
    <property type="match status" value="1"/>
</dbReference>
<feature type="region of interest" description="Disordered" evidence="6">
    <location>
        <begin position="78"/>
        <end position="116"/>
    </location>
</feature>
<evidence type="ECO:0000256" key="4">
    <source>
        <dbReference type="ARBA" id="ARBA00023242"/>
    </source>
</evidence>
<feature type="domain" description="RING-type" evidence="8">
    <location>
        <begin position="194"/>
        <end position="233"/>
    </location>
</feature>
<dbReference type="GO" id="GO:0008270">
    <property type="term" value="F:zinc ion binding"/>
    <property type="evidence" value="ECO:0007669"/>
    <property type="project" value="UniProtKB-KW"/>
</dbReference>
<gene>
    <name evidence="9" type="ORF">MSAN_01157300</name>
</gene>
<evidence type="ECO:0000259" key="8">
    <source>
        <dbReference type="PROSITE" id="PS50089"/>
    </source>
</evidence>
<accession>A0A8H6YM99</accession>